<dbReference type="EMBL" id="JACKXD010000001">
    <property type="protein sequence ID" value="MBB6645106.1"/>
    <property type="molecule type" value="Genomic_DNA"/>
</dbReference>
<keyword evidence="1 2" id="KW-0413">Isomerase</keyword>
<dbReference type="InterPro" id="IPR035990">
    <property type="entry name" value="TIM_sf"/>
</dbReference>
<dbReference type="Proteomes" id="UP000546257">
    <property type="component" value="Unassembled WGS sequence"/>
</dbReference>
<dbReference type="NCBIfam" id="NF003302">
    <property type="entry name" value="PRK04302.1"/>
    <property type="match status" value="1"/>
</dbReference>
<dbReference type="InterPro" id="IPR013785">
    <property type="entry name" value="Aldolase_TIM"/>
</dbReference>
<dbReference type="GO" id="GO:0004807">
    <property type="term" value="F:triose-phosphate isomerase activity"/>
    <property type="evidence" value="ECO:0007669"/>
    <property type="project" value="InterPro"/>
</dbReference>
<evidence type="ECO:0000313" key="2">
    <source>
        <dbReference type="EMBL" id="MBB6645106.1"/>
    </source>
</evidence>
<dbReference type="AlphaFoldDB" id="A0A7J9SGJ4"/>
<dbReference type="RefSeq" id="WP_185191483.1">
    <property type="nucleotide sequence ID" value="NZ_JACKXD010000001.1"/>
</dbReference>
<proteinExistence type="predicted"/>
<dbReference type="PROSITE" id="PS51440">
    <property type="entry name" value="TIM_2"/>
    <property type="match status" value="1"/>
</dbReference>
<comment type="caution">
    <text evidence="2">The sequence shown here is derived from an EMBL/GenBank/DDBJ whole genome shotgun (WGS) entry which is preliminary data.</text>
</comment>
<dbReference type="Gene3D" id="3.20.20.70">
    <property type="entry name" value="Aldolase class I"/>
    <property type="match status" value="1"/>
</dbReference>
<organism evidence="2 3">
    <name type="scientific">Halobellus ruber</name>
    <dbReference type="NCBI Taxonomy" id="2761102"/>
    <lineage>
        <taxon>Archaea</taxon>
        <taxon>Methanobacteriati</taxon>
        <taxon>Methanobacteriota</taxon>
        <taxon>Stenosarchaea group</taxon>
        <taxon>Halobacteria</taxon>
        <taxon>Halobacteriales</taxon>
        <taxon>Haloferacaceae</taxon>
        <taxon>Halobellus</taxon>
    </lineage>
</organism>
<accession>A0A7J9SGJ4</accession>
<name>A0A7J9SGJ4_9EURY</name>
<protein>
    <submittedName>
        <fullName evidence="2">Triosephosphate isomerase</fullName>
    </submittedName>
</protein>
<dbReference type="Pfam" id="PF00121">
    <property type="entry name" value="TIM"/>
    <property type="match status" value="1"/>
</dbReference>
<reference evidence="2 3" key="1">
    <citation type="submission" date="2020-08" db="EMBL/GenBank/DDBJ databases">
        <authorList>
            <person name="Seo M.-J."/>
        </authorList>
    </citation>
    <scope>NUCLEOTIDE SEQUENCE [LARGE SCALE GENOMIC DNA]</scope>
    <source>
        <strain evidence="2 3">MBLA0160</strain>
    </source>
</reference>
<dbReference type="SUPFAM" id="SSF51351">
    <property type="entry name" value="Triosephosphate isomerase (TIM)"/>
    <property type="match status" value="1"/>
</dbReference>
<evidence type="ECO:0000256" key="1">
    <source>
        <dbReference type="ARBA" id="ARBA00023235"/>
    </source>
</evidence>
<evidence type="ECO:0000313" key="3">
    <source>
        <dbReference type="Proteomes" id="UP000546257"/>
    </source>
</evidence>
<gene>
    <name evidence="2" type="ORF">H5V44_02120</name>
</gene>
<dbReference type="InterPro" id="IPR000652">
    <property type="entry name" value="Triosephosphate_isomerase"/>
</dbReference>
<sequence length="231" mass="24798">MTHDHAVPYPHFQVNCKIYPGTGGDDGLEFARIVERVQNDTDATFVFTPQLPDLRRIATETDLAVTTPAVDGVEPGRGIGKILPETIQAAGALGAVINHAEARDTLSAIERKIHRCREVGMDSIVCVDSVEMGRAVAAFDPDSLVFEKPADISTDRAITQTHPERVREFVRAIDEVNPRTAVLVGGGISTVDDVRKAFEQGADAAGAASAISLADDPEPRLRSIAEAFEDV</sequence>
<keyword evidence="3" id="KW-1185">Reference proteome</keyword>